<evidence type="ECO:0000256" key="3">
    <source>
        <dbReference type="ARBA" id="ARBA00022679"/>
    </source>
</evidence>
<keyword evidence="2" id="KW-0028">Amino-acid biosynthesis</keyword>
<keyword evidence="4" id="KW-0663">Pyridoxal phosphate</keyword>
<evidence type="ECO:0000313" key="8">
    <source>
        <dbReference type="EMBL" id="QDL90358.1"/>
    </source>
</evidence>
<keyword evidence="9" id="KW-1185">Reference proteome</keyword>
<keyword evidence="5" id="KW-0809">Transit peptide</keyword>
<name>A0A5B8FG33_9RHOB</name>
<evidence type="ECO:0000259" key="7">
    <source>
        <dbReference type="Pfam" id="PF00291"/>
    </source>
</evidence>
<sequence>MSMYKDLPHAVGHTPLIRLRKASELTGCEILGKAEFLNPGQSVKDRAALGIITDAVARGTLRPGGTIVEGTAGNTGIGLALVGASMGFRTVIVIPDTQSQEKKDMIRLAGAELVEVPAVPYRNPDNYVKYSARLAAELAKTEPNGAIWANQFDNVANRQAHIDTTAPEIWEQTDGKLDGFICAVGSGGTLAGVAMGLRERSKDVKIGLADPDGAALYNWYANGELKSEGSSITEGIGQGRITANLEGLTVDMPFNVPDAEALPVVFDLLSEEGLCLGGSSGINVAGAIRMAKEMGPGHRIVTILCDYGTRYQSKLFNPAFLRAKSLPVPAWLDRPARDLPTVFEAA</sequence>
<dbReference type="NCBIfam" id="NF007989">
    <property type="entry name" value="PRK10717.1"/>
    <property type="match status" value="1"/>
</dbReference>
<dbReference type="Gene3D" id="3.40.50.1100">
    <property type="match status" value="2"/>
</dbReference>
<dbReference type="GO" id="GO:0016765">
    <property type="term" value="F:transferase activity, transferring alkyl or aryl (other than methyl) groups"/>
    <property type="evidence" value="ECO:0007669"/>
    <property type="project" value="UniProtKB-ARBA"/>
</dbReference>
<dbReference type="AlphaFoldDB" id="A0A5B8FG33"/>
<dbReference type="EMBL" id="CP040818">
    <property type="protein sequence ID" value="QDL90358.1"/>
    <property type="molecule type" value="Genomic_DNA"/>
</dbReference>
<dbReference type="InterPro" id="IPR001216">
    <property type="entry name" value="P-phosphate_BS"/>
</dbReference>
<dbReference type="InterPro" id="IPR050214">
    <property type="entry name" value="Cys_Synth/Cystath_Beta-Synth"/>
</dbReference>
<dbReference type="GO" id="GO:0006535">
    <property type="term" value="P:cysteine biosynthetic process from serine"/>
    <property type="evidence" value="ECO:0007669"/>
    <property type="project" value="InterPro"/>
</dbReference>
<dbReference type="PANTHER" id="PTHR10314">
    <property type="entry name" value="CYSTATHIONINE BETA-SYNTHASE"/>
    <property type="match status" value="1"/>
</dbReference>
<dbReference type="OrthoDB" id="9805733at2"/>
<dbReference type="InterPro" id="IPR001926">
    <property type="entry name" value="TrpB-like_PALP"/>
</dbReference>
<evidence type="ECO:0000256" key="2">
    <source>
        <dbReference type="ARBA" id="ARBA00022605"/>
    </source>
</evidence>
<comment type="cofactor">
    <cofactor evidence="1">
        <name>pyridoxal 5'-phosphate</name>
        <dbReference type="ChEBI" id="CHEBI:597326"/>
    </cofactor>
</comment>
<reference evidence="8 9" key="1">
    <citation type="submission" date="2019-06" db="EMBL/GenBank/DDBJ databases">
        <title>Genome sequence of Rhodobacteraceae bacterium D4M1.</title>
        <authorList>
            <person name="Cao J."/>
        </authorList>
    </citation>
    <scope>NUCLEOTIDE SEQUENCE [LARGE SCALE GENOMIC DNA]</scope>
    <source>
        <strain evidence="8 9">D4M1</strain>
    </source>
</reference>
<dbReference type="RefSeq" id="WP_138575811.1">
    <property type="nucleotide sequence ID" value="NZ_CP040818.1"/>
</dbReference>
<accession>A0A5B8FG33</accession>
<proteinExistence type="predicted"/>
<comment type="pathway">
    <text evidence="6">Amino-acid biosynthesis.</text>
</comment>
<dbReference type="SUPFAM" id="SSF53686">
    <property type="entry name" value="Tryptophan synthase beta subunit-like PLP-dependent enzymes"/>
    <property type="match status" value="1"/>
</dbReference>
<evidence type="ECO:0000313" key="9">
    <source>
        <dbReference type="Proteomes" id="UP000305888"/>
    </source>
</evidence>
<keyword evidence="3" id="KW-0808">Transferase</keyword>
<evidence type="ECO:0000256" key="6">
    <source>
        <dbReference type="ARBA" id="ARBA00029440"/>
    </source>
</evidence>
<dbReference type="Pfam" id="PF00291">
    <property type="entry name" value="PALP"/>
    <property type="match status" value="1"/>
</dbReference>
<protein>
    <submittedName>
        <fullName evidence="8">Cysteine synthase A</fullName>
    </submittedName>
</protein>
<feature type="domain" description="Tryptophan synthase beta chain-like PALP" evidence="7">
    <location>
        <begin position="10"/>
        <end position="306"/>
    </location>
</feature>
<evidence type="ECO:0000256" key="1">
    <source>
        <dbReference type="ARBA" id="ARBA00001933"/>
    </source>
</evidence>
<dbReference type="KEGG" id="ppru:FDP22_00205"/>
<dbReference type="FunFam" id="3.40.50.1100:FF:000011">
    <property type="entry name" value="Cysteine synthase (o-acetylserine)"/>
    <property type="match status" value="1"/>
</dbReference>
<evidence type="ECO:0000256" key="4">
    <source>
        <dbReference type="ARBA" id="ARBA00022898"/>
    </source>
</evidence>
<evidence type="ECO:0000256" key="5">
    <source>
        <dbReference type="ARBA" id="ARBA00022946"/>
    </source>
</evidence>
<dbReference type="Proteomes" id="UP000305888">
    <property type="component" value="Chromosome"/>
</dbReference>
<dbReference type="InterPro" id="IPR036052">
    <property type="entry name" value="TrpB-like_PALP_sf"/>
</dbReference>
<dbReference type="CDD" id="cd01561">
    <property type="entry name" value="CBS_like"/>
    <property type="match status" value="1"/>
</dbReference>
<gene>
    <name evidence="8" type="ORF">FDP22_00205</name>
</gene>
<dbReference type="PROSITE" id="PS00901">
    <property type="entry name" value="CYS_SYNTHASE"/>
    <property type="match status" value="1"/>
</dbReference>
<organism evidence="8 9">
    <name type="scientific">Paroceanicella profunda</name>
    <dbReference type="NCBI Taxonomy" id="2579971"/>
    <lineage>
        <taxon>Bacteria</taxon>
        <taxon>Pseudomonadati</taxon>
        <taxon>Pseudomonadota</taxon>
        <taxon>Alphaproteobacteria</taxon>
        <taxon>Rhodobacterales</taxon>
        <taxon>Paracoccaceae</taxon>
        <taxon>Paroceanicella</taxon>
    </lineage>
</organism>